<sequence>MARQKKYNLPVIIEKDNQGYYIGKVPSLRSCYTQAKTLNELYKRLAEVVSLCLEVEEKQFKQPILQNQFIGIQNLEFTK</sequence>
<evidence type="ECO:0000313" key="2">
    <source>
        <dbReference type="Proteomes" id="UP000034048"/>
    </source>
</evidence>
<dbReference type="AlphaFoldDB" id="A0A0G0RMD2"/>
<gene>
    <name evidence="1" type="ORF">UT42_C0019G0008</name>
</gene>
<dbReference type="Gene3D" id="3.30.160.250">
    <property type="match status" value="1"/>
</dbReference>
<accession>A0A0G0RMD2</accession>
<comment type="caution">
    <text evidence="1">The sequence shown here is derived from an EMBL/GenBank/DDBJ whole genome shotgun (WGS) entry which is preliminary data.</text>
</comment>
<evidence type="ECO:0000313" key="1">
    <source>
        <dbReference type="EMBL" id="KKR14767.1"/>
    </source>
</evidence>
<dbReference type="PANTHER" id="PTHR34504">
    <property type="entry name" value="ANTITOXIN HICB"/>
    <property type="match status" value="1"/>
</dbReference>
<dbReference type="InterPro" id="IPR051404">
    <property type="entry name" value="TA_system_antitoxin"/>
</dbReference>
<evidence type="ECO:0008006" key="3">
    <source>
        <dbReference type="Google" id="ProtNLM"/>
    </source>
</evidence>
<organism evidence="1 2">
    <name type="scientific">Candidatus Falkowbacteria bacterium GW2011_GWA2_39_24</name>
    <dbReference type="NCBI Taxonomy" id="1618634"/>
    <lineage>
        <taxon>Bacteria</taxon>
        <taxon>Candidatus Falkowiibacteriota</taxon>
    </lineage>
</organism>
<dbReference type="PANTHER" id="PTHR34504:SF2">
    <property type="entry name" value="UPF0150 PROTEIN SSL0259"/>
    <property type="match status" value="1"/>
</dbReference>
<protein>
    <recommendedName>
        <fullName evidence="3">HicB-like antitoxin of toxin-antitoxin system domain-containing protein</fullName>
    </recommendedName>
</protein>
<name>A0A0G0RMD2_9BACT</name>
<dbReference type="EMBL" id="LBWS01000019">
    <property type="protein sequence ID" value="KKR14767.1"/>
    <property type="molecule type" value="Genomic_DNA"/>
</dbReference>
<dbReference type="Proteomes" id="UP000034048">
    <property type="component" value="Unassembled WGS sequence"/>
</dbReference>
<reference evidence="1 2" key="1">
    <citation type="journal article" date="2015" name="Nature">
        <title>rRNA introns, odd ribosomes, and small enigmatic genomes across a large radiation of phyla.</title>
        <authorList>
            <person name="Brown C.T."/>
            <person name="Hug L.A."/>
            <person name="Thomas B.C."/>
            <person name="Sharon I."/>
            <person name="Castelle C.J."/>
            <person name="Singh A."/>
            <person name="Wilkins M.J."/>
            <person name="Williams K.H."/>
            <person name="Banfield J.F."/>
        </authorList>
    </citation>
    <scope>NUCLEOTIDE SEQUENCE [LARGE SCALE GENOMIC DNA]</scope>
</reference>
<proteinExistence type="predicted"/>
<dbReference type="InterPro" id="IPR035069">
    <property type="entry name" value="TTHA1013/TTHA0281-like"/>
</dbReference>
<dbReference type="SUPFAM" id="SSF143100">
    <property type="entry name" value="TTHA1013/TTHA0281-like"/>
    <property type="match status" value="1"/>
</dbReference>